<protein>
    <submittedName>
        <fullName evidence="1">Type II restriction endonuclease, LlaJI family</fullName>
    </submittedName>
</protein>
<evidence type="ECO:0000313" key="2">
    <source>
        <dbReference type="Proteomes" id="UP000001121"/>
    </source>
</evidence>
<dbReference type="STRING" id="360104.CCC13826_0824"/>
<keyword evidence="1" id="KW-0378">Hydrolase</keyword>
<dbReference type="KEGG" id="cco:CCC13826_0824"/>
<name>A7ZBV6_CAMC1</name>
<dbReference type="Proteomes" id="UP000001121">
    <property type="component" value="Chromosome"/>
</dbReference>
<reference evidence="2" key="1">
    <citation type="submission" date="2007-10" db="EMBL/GenBank/DDBJ databases">
        <title>Genome sequence of Campylobacter concisus 13826 isolated from human feces.</title>
        <authorList>
            <person name="Fouts D.E."/>
            <person name="Mongodin E.F."/>
            <person name="Puiu D."/>
            <person name="Sebastian Y."/>
            <person name="Miller W.G."/>
            <person name="Mandrell R.E."/>
            <person name="On S."/>
            <person name="Nelson K.E."/>
        </authorList>
    </citation>
    <scope>NUCLEOTIDE SEQUENCE [LARGE SCALE GENOMIC DNA]</scope>
    <source>
        <strain evidence="2">13826</strain>
    </source>
</reference>
<keyword evidence="1" id="KW-0540">Nuclease</keyword>
<proteinExistence type="predicted"/>
<dbReference type="GO" id="GO:0004519">
    <property type="term" value="F:endonuclease activity"/>
    <property type="evidence" value="ECO:0007669"/>
    <property type="project" value="UniProtKB-KW"/>
</dbReference>
<accession>A7ZBV6</accession>
<keyword evidence="1" id="KW-0255">Endonuclease</keyword>
<dbReference type="HOGENOM" id="CLU_057085_0_0_7"/>
<dbReference type="eggNOG" id="ENOG502Z7P8">
    <property type="taxonomic scope" value="Bacteria"/>
</dbReference>
<dbReference type="EMBL" id="CP000792">
    <property type="protein sequence ID" value="EAT98903.1"/>
    <property type="molecule type" value="Genomic_DNA"/>
</dbReference>
<evidence type="ECO:0000313" key="1">
    <source>
        <dbReference type="EMBL" id="EAT98903.1"/>
    </source>
</evidence>
<sequence>MNNAINDDFVGIRSKNNKLQICFPLGFDLDDENIRADIRKLLSVLLKFNKSHTKIHFTDTNNDQIEQTFPIIAYKNVIEYFLAHSYYIEREAIYQTATKGKINFARTIKKNYPLVQKNGSFVYTEFQTKKNQTNENELITAINRYCVYEAFHKFGFVYNSFMPPKFNLPTSKNHCLYILQNKLNNTFDDKKRLLFSSMKDMLLQNDNELKENEFKFGTTKFYAIWEKMIDSAFGIADKNIYFPKTQWELRYTKDKDNSSLQPDTIMIYDDKIYILDAKYYKYGVNLKGLPQSSDITKQVAYGEYTAYIIKSKNSYDTSNIYNAFLMPYNKNNNKFSTAINGKFKNIGKAIMEWKNGTNYLIVQGILVDTRFLIFNYDKMNNDNKKLLVEAIQNTI</sequence>
<organism evidence="1 2">
    <name type="scientific">Campylobacter concisus (strain 13826)</name>
    <dbReference type="NCBI Taxonomy" id="360104"/>
    <lineage>
        <taxon>Bacteria</taxon>
        <taxon>Pseudomonadati</taxon>
        <taxon>Campylobacterota</taxon>
        <taxon>Epsilonproteobacteria</taxon>
        <taxon>Campylobacterales</taxon>
        <taxon>Campylobacteraceae</taxon>
        <taxon>Campylobacter</taxon>
    </lineage>
</organism>
<gene>
    <name evidence="1" type="ORF">CCC13826_0824</name>
</gene>
<dbReference type="REBASE" id="16137">
    <property type="entry name" value="R2.Cco13826ORF819P"/>
</dbReference>
<dbReference type="AlphaFoldDB" id="A7ZBV6"/>